<dbReference type="EMBL" id="JAPTMU010000067">
    <property type="protein sequence ID" value="KAJ4922541.1"/>
    <property type="molecule type" value="Genomic_DNA"/>
</dbReference>
<evidence type="ECO:0000313" key="2">
    <source>
        <dbReference type="EMBL" id="KAJ4922541.1"/>
    </source>
</evidence>
<proteinExistence type="predicted"/>
<sequence>MYDKRKKEKLFKHTTMKFNHKTGNQMLCKEKANEHVFTPRHCSYVGRKRMQVQQPEQSVDGVNNLVKADYSYWTLGYALSLQGAKKLLDAKPLSKMLPVDEYIPVMFNKHPNTAFMTHFEPRDLKAFSVEPLLIYPTHYTGEPGYFSDTETSTIWDDEAVETDWDRQHALKTAQQGSIEAMAQNSVSGDMPPPAARASRDEL</sequence>
<feature type="region of interest" description="Disordered" evidence="1">
    <location>
        <begin position="177"/>
        <end position="202"/>
    </location>
</feature>
<reference evidence="2" key="1">
    <citation type="submission" date="2022-11" db="EMBL/GenBank/DDBJ databases">
        <title>Chromosome-level genome of Pogonophryne albipinna.</title>
        <authorList>
            <person name="Jo E."/>
        </authorList>
    </citation>
    <scope>NUCLEOTIDE SEQUENCE</scope>
    <source>
        <strain evidence="2">SGF0006</strain>
        <tissue evidence="2">Muscle</tissue>
    </source>
</reference>
<dbReference type="AlphaFoldDB" id="A0AAD6F5X1"/>
<dbReference type="GO" id="GO:0050211">
    <property type="term" value="F:procollagen galactosyltransferase activity"/>
    <property type="evidence" value="ECO:0007669"/>
    <property type="project" value="TreeGrafter"/>
</dbReference>
<accession>A0AAD6F5X1</accession>
<dbReference type="PANTHER" id="PTHR10730">
    <property type="entry name" value="PROCOLLAGEN-LYSINE,2-OXOGLUTARATE 5-DIOXYGENASE/GLYCOSYLTRANSFERASE 25 FAMILY MEMBER"/>
    <property type="match status" value="1"/>
</dbReference>
<protein>
    <submittedName>
        <fullName evidence="2">Uncharacterized protein</fullName>
    </submittedName>
</protein>
<dbReference type="Proteomes" id="UP001219934">
    <property type="component" value="Unassembled WGS sequence"/>
</dbReference>
<feature type="compositionally biased region" description="Polar residues" evidence="1">
    <location>
        <begin position="177"/>
        <end position="187"/>
    </location>
</feature>
<dbReference type="PANTHER" id="PTHR10730:SF8">
    <property type="entry name" value="PROCOLLAGEN GALACTOSYLTRANSFERASE 2"/>
    <property type="match status" value="1"/>
</dbReference>
<keyword evidence="3" id="KW-1185">Reference proteome</keyword>
<gene>
    <name evidence="2" type="ORF">JOQ06_021836</name>
</gene>
<comment type="caution">
    <text evidence="2">The sequence shown here is derived from an EMBL/GenBank/DDBJ whole genome shotgun (WGS) entry which is preliminary data.</text>
</comment>
<dbReference type="InterPro" id="IPR050757">
    <property type="entry name" value="Collagen_mod_GT25"/>
</dbReference>
<evidence type="ECO:0000313" key="3">
    <source>
        <dbReference type="Proteomes" id="UP001219934"/>
    </source>
</evidence>
<organism evidence="2 3">
    <name type="scientific">Pogonophryne albipinna</name>
    <dbReference type="NCBI Taxonomy" id="1090488"/>
    <lineage>
        <taxon>Eukaryota</taxon>
        <taxon>Metazoa</taxon>
        <taxon>Chordata</taxon>
        <taxon>Craniata</taxon>
        <taxon>Vertebrata</taxon>
        <taxon>Euteleostomi</taxon>
        <taxon>Actinopterygii</taxon>
        <taxon>Neopterygii</taxon>
        <taxon>Teleostei</taxon>
        <taxon>Neoteleostei</taxon>
        <taxon>Acanthomorphata</taxon>
        <taxon>Eupercaria</taxon>
        <taxon>Perciformes</taxon>
        <taxon>Notothenioidei</taxon>
        <taxon>Pogonophryne</taxon>
    </lineage>
</organism>
<name>A0AAD6F5X1_9TELE</name>
<evidence type="ECO:0000256" key="1">
    <source>
        <dbReference type="SAM" id="MobiDB-lite"/>
    </source>
</evidence>